<dbReference type="OrthoDB" id="5111285at2"/>
<feature type="domain" description="DUF732" evidence="2">
    <location>
        <begin position="211"/>
        <end position="277"/>
    </location>
</feature>
<evidence type="ECO:0000313" key="4">
    <source>
        <dbReference type="EMBL" id="TVS89816.1"/>
    </source>
</evidence>
<dbReference type="EMBL" id="VMQU01000038">
    <property type="protein sequence ID" value="TVS89816.1"/>
    <property type="molecule type" value="Genomic_DNA"/>
</dbReference>
<keyword evidence="5" id="KW-1185">Reference proteome</keyword>
<evidence type="ECO:0000259" key="2">
    <source>
        <dbReference type="Pfam" id="PF05305"/>
    </source>
</evidence>
<feature type="transmembrane region" description="Helical" evidence="1">
    <location>
        <begin position="67"/>
        <end position="86"/>
    </location>
</feature>
<evidence type="ECO:0000256" key="1">
    <source>
        <dbReference type="SAM" id="Phobius"/>
    </source>
</evidence>
<name>A0A557XUX2_9MYCO</name>
<dbReference type="Pfam" id="PF14020">
    <property type="entry name" value="DUF4236"/>
    <property type="match status" value="1"/>
</dbReference>
<dbReference type="Pfam" id="PF05305">
    <property type="entry name" value="DUF732"/>
    <property type="match status" value="1"/>
</dbReference>
<dbReference type="AlphaFoldDB" id="A0A557XUX2"/>
<gene>
    <name evidence="4" type="ORF">FPZ47_11260</name>
</gene>
<dbReference type="RefSeq" id="WP_144948296.1">
    <property type="nucleotide sequence ID" value="NZ_VMQU01000038.1"/>
</dbReference>
<keyword evidence="1" id="KW-0472">Membrane</keyword>
<comment type="caution">
    <text evidence="4">The sequence shown here is derived from an EMBL/GenBank/DDBJ whole genome shotgun (WGS) entry which is preliminary data.</text>
</comment>
<sequence>MSWQYRKSKKVGPFRFTASKRGVSSSVGFGGYRVTRRADGSYQRTVRIPGTGVYNTRRIGSPRRPQSALSSGVGFGVGFMLTRLLFWPLLIIGVLLLVFAWKALLVWGLIITAIVLTRRYLRQRQRADGFADLNVSGPLAQTVCQILDASVEANGTLNIKDALNTVLDANPSLPVVEAGSYIGGIIGTYRPQYRPLVPANVGTIAEDAYRERVFLRTLAKNGVNIRQPIDQAHTVCQVLDTGVTFEQMSWRVAKLNDISPLDAARFVGTAIAAYCPQHNSLMEEPPK</sequence>
<reference evidence="4 5" key="1">
    <citation type="submission" date="2019-07" db="EMBL/GenBank/DDBJ databases">
        <title>New Mycobacterium species.</title>
        <authorList>
            <person name="Tortoli E."/>
            <person name="Ghielmetti G."/>
            <person name="Friedel U."/>
            <person name="Trovato A."/>
        </authorList>
    </citation>
    <scope>NUCLEOTIDE SEQUENCE [LARGE SCALE GENOMIC DNA]</scope>
    <source>
        <strain evidence="4 5">16-83</strain>
    </source>
</reference>
<evidence type="ECO:0000313" key="5">
    <source>
        <dbReference type="Proteomes" id="UP000320513"/>
    </source>
</evidence>
<organism evidence="4 5">
    <name type="scientific">Mycobacterium helveticum</name>
    <dbReference type="NCBI Taxonomy" id="2592811"/>
    <lineage>
        <taxon>Bacteria</taxon>
        <taxon>Bacillati</taxon>
        <taxon>Actinomycetota</taxon>
        <taxon>Actinomycetes</taxon>
        <taxon>Mycobacteriales</taxon>
        <taxon>Mycobacteriaceae</taxon>
        <taxon>Mycobacterium</taxon>
    </lineage>
</organism>
<dbReference type="InterPro" id="IPR007969">
    <property type="entry name" value="DUF732"/>
</dbReference>
<dbReference type="Proteomes" id="UP000320513">
    <property type="component" value="Unassembled WGS sequence"/>
</dbReference>
<feature type="transmembrane region" description="Helical" evidence="1">
    <location>
        <begin position="92"/>
        <end position="116"/>
    </location>
</feature>
<keyword evidence="1" id="KW-1133">Transmembrane helix</keyword>
<accession>A0A557XUX2</accession>
<evidence type="ECO:0000259" key="3">
    <source>
        <dbReference type="Pfam" id="PF14020"/>
    </source>
</evidence>
<dbReference type="InterPro" id="IPR025330">
    <property type="entry name" value="DUF4236"/>
</dbReference>
<keyword evidence="1" id="KW-0812">Transmembrane</keyword>
<feature type="domain" description="DUF4236" evidence="3">
    <location>
        <begin position="3"/>
        <end position="55"/>
    </location>
</feature>
<proteinExistence type="predicted"/>
<protein>
    <submittedName>
        <fullName evidence="4">DUF4236 domain-containing protein</fullName>
    </submittedName>
</protein>